<dbReference type="InterPro" id="IPR023229">
    <property type="entry name" value="T2SS_M_periplasmic_sf"/>
</dbReference>
<evidence type="ECO:0000313" key="12">
    <source>
        <dbReference type="Proteomes" id="UP000245790"/>
    </source>
</evidence>
<evidence type="ECO:0000256" key="3">
    <source>
        <dbReference type="ARBA" id="ARBA00022448"/>
    </source>
</evidence>
<keyword evidence="12" id="KW-1185">Reference proteome</keyword>
<dbReference type="Pfam" id="PF04612">
    <property type="entry name" value="T2SSM"/>
    <property type="match status" value="1"/>
</dbReference>
<protein>
    <submittedName>
        <fullName evidence="11">Type II secretory pathway component PulM</fullName>
    </submittedName>
</protein>
<evidence type="ECO:0000256" key="9">
    <source>
        <dbReference type="ARBA" id="ARBA00023136"/>
    </source>
</evidence>
<sequence length="155" mass="17335">MNALTQWFEQLSEKDKKVVQIATPIALVLVLIFAVVLPVNSTVSELRAEVVDNKKATILLQTEAPQNQSGGGKQSFSSLTNVITSTTRQHNFRLERFEEKRNGEINVWFDQIGFDKMLSWLAQLENQYGITTSYISVSQSGETGMVRANVRLISG</sequence>
<keyword evidence="3" id="KW-0813">Transport</keyword>
<comment type="similarity">
    <text evidence="2">Belongs to the GSP M family.</text>
</comment>
<feature type="transmembrane region" description="Helical" evidence="10">
    <location>
        <begin position="21"/>
        <end position="39"/>
    </location>
</feature>
<evidence type="ECO:0000256" key="8">
    <source>
        <dbReference type="ARBA" id="ARBA00022989"/>
    </source>
</evidence>
<organism evidence="11 12">
    <name type="scientific">Pleionea mediterranea</name>
    <dbReference type="NCBI Taxonomy" id="523701"/>
    <lineage>
        <taxon>Bacteria</taxon>
        <taxon>Pseudomonadati</taxon>
        <taxon>Pseudomonadota</taxon>
        <taxon>Gammaproteobacteria</taxon>
        <taxon>Oceanospirillales</taxon>
        <taxon>Pleioneaceae</taxon>
        <taxon>Pleionea</taxon>
    </lineage>
</organism>
<keyword evidence="9 10" id="KW-0472">Membrane</keyword>
<comment type="caution">
    <text evidence="11">The sequence shown here is derived from an EMBL/GenBank/DDBJ whole genome shotgun (WGS) entry which is preliminary data.</text>
</comment>
<accession>A0A316FYQ2</accession>
<evidence type="ECO:0000313" key="11">
    <source>
        <dbReference type="EMBL" id="PWK53791.1"/>
    </source>
</evidence>
<dbReference type="SUPFAM" id="SSF103054">
    <property type="entry name" value="General secretion pathway protein M, EpsM"/>
    <property type="match status" value="1"/>
</dbReference>
<proteinExistence type="inferred from homology"/>
<evidence type="ECO:0000256" key="4">
    <source>
        <dbReference type="ARBA" id="ARBA00022475"/>
    </source>
</evidence>
<evidence type="ECO:0000256" key="1">
    <source>
        <dbReference type="ARBA" id="ARBA00004377"/>
    </source>
</evidence>
<evidence type="ECO:0000256" key="2">
    <source>
        <dbReference type="ARBA" id="ARBA00010637"/>
    </source>
</evidence>
<gene>
    <name evidence="11" type="ORF">C8D97_102180</name>
</gene>
<name>A0A316FYQ2_9GAMM</name>
<reference evidence="11 12" key="1">
    <citation type="submission" date="2018-05" db="EMBL/GenBank/DDBJ databases">
        <title>Genomic Encyclopedia of Type Strains, Phase IV (KMG-IV): sequencing the most valuable type-strain genomes for metagenomic binning, comparative biology and taxonomic classification.</title>
        <authorList>
            <person name="Goeker M."/>
        </authorList>
    </citation>
    <scope>NUCLEOTIDE SEQUENCE [LARGE SCALE GENOMIC DNA]</scope>
    <source>
        <strain evidence="11 12">DSM 25350</strain>
    </source>
</reference>
<dbReference type="EMBL" id="QGGU01000002">
    <property type="protein sequence ID" value="PWK53791.1"/>
    <property type="molecule type" value="Genomic_DNA"/>
</dbReference>
<dbReference type="Proteomes" id="UP000245790">
    <property type="component" value="Unassembled WGS sequence"/>
</dbReference>
<evidence type="ECO:0000256" key="10">
    <source>
        <dbReference type="SAM" id="Phobius"/>
    </source>
</evidence>
<keyword evidence="4" id="KW-1003">Cell membrane</keyword>
<evidence type="ECO:0000256" key="6">
    <source>
        <dbReference type="ARBA" id="ARBA00022692"/>
    </source>
</evidence>
<dbReference type="Gene3D" id="3.30.1360.100">
    <property type="entry name" value="General secretion pathway protein M, EpsM"/>
    <property type="match status" value="1"/>
</dbReference>
<comment type="subcellular location">
    <subcellularLocation>
        <location evidence="1">Cell inner membrane</location>
        <topology evidence="1">Single-pass membrane protein</topology>
    </subcellularLocation>
</comment>
<dbReference type="GO" id="GO:0005886">
    <property type="term" value="C:plasma membrane"/>
    <property type="evidence" value="ECO:0007669"/>
    <property type="project" value="UniProtKB-SubCell"/>
</dbReference>
<dbReference type="GO" id="GO:0015627">
    <property type="term" value="C:type II protein secretion system complex"/>
    <property type="evidence" value="ECO:0007669"/>
    <property type="project" value="InterPro"/>
</dbReference>
<evidence type="ECO:0000256" key="7">
    <source>
        <dbReference type="ARBA" id="ARBA00022927"/>
    </source>
</evidence>
<dbReference type="InterPro" id="IPR007690">
    <property type="entry name" value="T2SS_GspM"/>
</dbReference>
<dbReference type="RefSeq" id="WP_109761852.1">
    <property type="nucleotide sequence ID" value="NZ_QGGU01000002.1"/>
</dbReference>
<dbReference type="AlphaFoldDB" id="A0A316FYQ2"/>
<keyword evidence="6 10" id="KW-0812">Transmembrane</keyword>
<dbReference type="OrthoDB" id="6624834at2"/>
<dbReference type="GO" id="GO:0015628">
    <property type="term" value="P:protein secretion by the type II secretion system"/>
    <property type="evidence" value="ECO:0007669"/>
    <property type="project" value="InterPro"/>
</dbReference>
<evidence type="ECO:0000256" key="5">
    <source>
        <dbReference type="ARBA" id="ARBA00022519"/>
    </source>
</evidence>
<keyword evidence="8 10" id="KW-1133">Transmembrane helix</keyword>
<keyword evidence="7" id="KW-0653">Protein transport</keyword>
<keyword evidence="5" id="KW-0997">Cell inner membrane</keyword>